<protein>
    <submittedName>
        <fullName evidence="2">Uncharacterized protein</fullName>
    </submittedName>
</protein>
<organism evidence="2">
    <name type="scientific">Chromera velia CCMP2878</name>
    <dbReference type="NCBI Taxonomy" id="1169474"/>
    <lineage>
        <taxon>Eukaryota</taxon>
        <taxon>Sar</taxon>
        <taxon>Alveolata</taxon>
        <taxon>Colpodellida</taxon>
        <taxon>Chromeraceae</taxon>
        <taxon>Chromera</taxon>
    </lineage>
</organism>
<sequence length="899" mass="97925">MEDPTEFFEAELNPSSTRVFYRILDALRKVGTHFHLLARVPSSGSDIEVLLVTENESGVAMAVARFECGFFSRIVLPEGRHVSFVLPSKLAVKPFRAVNNKIHHLTSMTITHPLGESDPLMHLVFDYRNGTRCTHVFLGEGGEFDLPLQPSPEGSHFFCIENKTLETVVNQFGGGGKGVGALQEQVVLQLELLNPDSEEVQRELGANIAGNTGRIVWKSREKAERTEAHHNQNAHQTQQQGGGGRERERDRGRGGGRGPQQKGDAGGRDSGGGNYTYIRLWQDDLISFRLDSDVQFGTELPFDFNVRELRGFLHVATQLRSRLGFVFSPSTGVVVVKIGRKSETDPYHEGAEDRRWVDSRDRWEASLFLSTQAGSRVDQEPAQRRRPAPAAASRQPTANATQTQRHAPSQHQQQQQQHIRQSQAFTQHGPQPTQPQPPAPESQFQPAAPSSSSSSASVRASSAEYGQAGAWQAEQKQEESPPGSFPSQQMIHGGEREREPASMATDTDGPIGDPFAFPSSSQRSEAMQEPPRPHRQAPPAPSQVKQEPAPPQHPRQDLISSLISSVAAQHPATIQNRAAKAREAQAQAAEAEGGQESEDEGAMAKSVRSTAGSARGSKVRGGQSLRQQQQQQQAAASAVEDAAASAGRKQKRNPEPASVPDLSDWFFAGDADSDDDHQRRAREVQRVNETSNTEKDREREREPMSSGNMPPVVSASVSQPEFGLGFNGDDDDDDFEELQEVVMPSEALNNPIGTHNHREASAYQAGGLEGEFTSADVAMASQDSQEREAEEGGEMEEGNETDDPNGLIAFTKYFEQLNAKSRKGEGVGAEKDKVGERDEGEESSSEIGPTPPPSEPSQDDAASEAEALQPNADWDLFDTLLNEAEKGEGEIARGPAPPA</sequence>
<proteinExistence type="predicted"/>
<dbReference type="Gene3D" id="3.70.10.10">
    <property type="match status" value="1"/>
</dbReference>
<feature type="region of interest" description="Disordered" evidence="1">
    <location>
        <begin position="372"/>
        <end position="733"/>
    </location>
</feature>
<feature type="compositionally biased region" description="Basic and acidic residues" evidence="1">
    <location>
        <begin position="676"/>
        <end position="703"/>
    </location>
</feature>
<gene>
    <name evidence="2" type="ORF">Cvel_26142</name>
</gene>
<feature type="compositionally biased region" description="Acidic residues" evidence="1">
    <location>
        <begin position="788"/>
        <end position="803"/>
    </location>
</feature>
<accession>A0A0G4HCL1</accession>
<dbReference type="EMBL" id="CDMZ01002272">
    <property type="protein sequence ID" value="CEM41620.1"/>
    <property type="molecule type" value="Genomic_DNA"/>
</dbReference>
<feature type="compositionally biased region" description="Low complexity" evidence="1">
    <location>
        <begin position="623"/>
        <end position="646"/>
    </location>
</feature>
<reference evidence="2" key="1">
    <citation type="submission" date="2014-11" db="EMBL/GenBank/DDBJ databases">
        <authorList>
            <person name="Otto D Thomas"/>
            <person name="Naeem Raeece"/>
        </authorList>
    </citation>
    <scope>NUCLEOTIDE SEQUENCE</scope>
</reference>
<feature type="compositionally biased region" description="Polar residues" evidence="1">
    <location>
        <begin position="558"/>
        <end position="576"/>
    </location>
</feature>
<feature type="compositionally biased region" description="Basic and acidic residues" evidence="1">
    <location>
        <begin position="822"/>
        <end position="837"/>
    </location>
</feature>
<feature type="compositionally biased region" description="Low complexity" evidence="1">
    <location>
        <begin position="441"/>
        <end position="463"/>
    </location>
</feature>
<evidence type="ECO:0000313" key="2">
    <source>
        <dbReference type="EMBL" id="CEM41620.1"/>
    </source>
</evidence>
<feature type="region of interest" description="Disordered" evidence="1">
    <location>
        <begin position="776"/>
        <end position="899"/>
    </location>
</feature>
<feature type="compositionally biased region" description="Low complexity" evidence="1">
    <location>
        <begin position="388"/>
        <end position="431"/>
    </location>
</feature>
<name>A0A0G4HCL1_9ALVE</name>
<dbReference type="VEuPathDB" id="CryptoDB:Cvel_26142"/>
<dbReference type="AlphaFoldDB" id="A0A0G4HCL1"/>
<feature type="compositionally biased region" description="Basic and acidic residues" evidence="1">
    <location>
        <begin position="221"/>
        <end position="230"/>
    </location>
</feature>
<evidence type="ECO:0000256" key="1">
    <source>
        <dbReference type="SAM" id="MobiDB-lite"/>
    </source>
</evidence>
<feature type="region of interest" description="Disordered" evidence="1">
    <location>
        <begin position="221"/>
        <end position="270"/>
    </location>
</feature>
<feature type="compositionally biased region" description="Basic and acidic residues" evidence="1">
    <location>
        <begin position="244"/>
        <end position="253"/>
    </location>
</feature>